<dbReference type="Proteomes" id="UP001379945">
    <property type="component" value="Unassembled WGS sequence"/>
</dbReference>
<proteinExistence type="predicted"/>
<keyword evidence="1" id="KW-0732">Signal</keyword>
<evidence type="ECO:0000256" key="1">
    <source>
        <dbReference type="SAM" id="SignalP"/>
    </source>
</evidence>
<accession>A0ABU9C5Y5</accession>
<evidence type="ECO:0000313" key="3">
    <source>
        <dbReference type="Proteomes" id="UP001379945"/>
    </source>
</evidence>
<feature type="signal peptide" evidence="1">
    <location>
        <begin position="1"/>
        <end position="27"/>
    </location>
</feature>
<evidence type="ECO:0000313" key="2">
    <source>
        <dbReference type="EMBL" id="MEK8047178.1"/>
    </source>
</evidence>
<dbReference type="EMBL" id="JBBUTI010000008">
    <property type="protein sequence ID" value="MEK8047178.1"/>
    <property type="molecule type" value="Genomic_DNA"/>
</dbReference>
<protein>
    <recommendedName>
        <fullName evidence="4">Porin</fullName>
    </recommendedName>
</protein>
<comment type="caution">
    <text evidence="2">The sequence shown here is derived from an EMBL/GenBank/DDBJ whole genome shotgun (WGS) entry which is preliminary data.</text>
</comment>
<keyword evidence="3" id="KW-1185">Reference proteome</keyword>
<reference evidence="2 3" key="1">
    <citation type="submission" date="2024-04" db="EMBL/GenBank/DDBJ databases">
        <title>Novel species of the genus Ideonella isolated from streams.</title>
        <authorList>
            <person name="Lu H."/>
        </authorList>
    </citation>
    <scope>NUCLEOTIDE SEQUENCE [LARGE SCALE GENOMIC DNA]</scope>
    <source>
        <strain evidence="2 3">LYT19W</strain>
    </source>
</reference>
<feature type="chain" id="PRO_5045058804" description="Porin" evidence="1">
    <location>
        <begin position="28"/>
        <end position="264"/>
    </location>
</feature>
<organism evidence="2 3">
    <name type="scientific">Ideonella margarita</name>
    <dbReference type="NCBI Taxonomy" id="2984191"/>
    <lineage>
        <taxon>Bacteria</taxon>
        <taxon>Pseudomonadati</taxon>
        <taxon>Pseudomonadota</taxon>
        <taxon>Betaproteobacteria</taxon>
        <taxon>Burkholderiales</taxon>
        <taxon>Sphaerotilaceae</taxon>
        <taxon>Ideonella</taxon>
    </lineage>
</organism>
<sequence length="264" mass="26992">MRSSAATALVMNTAALLCAAGCASAHAQGRTLDDAALAGVWGQALLNLTNTSLNGLDFTRISLDADILLSANFTSIKLGETTYAPRNGTGFDIDIGTLRFGRSDAGDAKRTVAITNPYLEFVWSGTGATREVLGMRLGFGGISGDIGMQLNSVSGSLLINAGSAGTIDSRNDTLGGKRWDGSCATASACTLLLSQVGAVTAGNLDGPSRDLFLSVLKQAVVFPTLPGSTGTTDAAQAGFWLNWRDRLTAANTTGAVPANTGKGP</sequence>
<dbReference type="RefSeq" id="WP_341399486.1">
    <property type="nucleotide sequence ID" value="NZ_JBBUTI010000008.1"/>
</dbReference>
<gene>
    <name evidence="2" type="ORF">AACH00_12530</name>
</gene>
<name>A0ABU9C5Y5_9BURK</name>
<evidence type="ECO:0008006" key="4">
    <source>
        <dbReference type="Google" id="ProtNLM"/>
    </source>
</evidence>